<feature type="binding site" evidence="18">
    <location>
        <position position="387"/>
    </location>
    <ligand>
        <name>ATP</name>
        <dbReference type="ChEBI" id="CHEBI:30616"/>
    </ligand>
</feature>
<feature type="region of interest" description="Disordered" evidence="20">
    <location>
        <begin position="1"/>
        <end position="26"/>
    </location>
</feature>
<comment type="pathway">
    <text evidence="4 17">Cofactor biosynthesis; tetrahydrofolylpolyglutamate biosynthesis.</text>
</comment>
<comment type="similarity">
    <text evidence="5 17">Belongs to the folylpolyglutamate synthase family.</text>
</comment>
<evidence type="ECO:0000256" key="9">
    <source>
        <dbReference type="ARBA" id="ARBA00022723"/>
    </source>
</evidence>
<dbReference type="InterPro" id="IPR036615">
    <property type="entry name" value="Mur_ligase_C_dom_sf"/>
</dbReference>
<dbReference type="GO" id="GO:0004326">
    <property type="term" value="F:tetrahydrofolylpolyglutamate synthase activity"/>
    <property type="evidence" value="ECO:0007669"/>
    <property type="project" value="UniProtKB-EC"/>
</dbReference>
<keyword evidence="12 18" id="KW-0067">ATP-binding</keyword>
<evidence type="ECO:0000256" key="14">
    <source>
        <dbReference type="ARBA" id="ARBA00023128"/>
    </source>
</evidence>
<comment type="catalytic activity">
    <reaction evidence="16 17">
        <text>(6S)-5,6,7,8-tetrahydrofolyl-(gamma-L-Glu)(n) + L-glutamate + ATP = (6S)-5,6,7,8-tetrahydrofolyl-(gamma-L-Glu)(n+1) + ADP + phosphate + H(+)</text>
        <dbReference type="Rhea" id="RHEA:10580"/>
        <dbReference type="Rhea" id="RHEA-COMP:14738"/>
        <dbReference type="Rhea" id="RHEA-COMP:14740"/>
        <dbReference type="ChEBI" id="CHEBI:15378"/>
        <dbReference type="ChEBI" id="CHEBI:29985"/>
        <dbReference type="ChEBI" id="CHEBI:30616"/>
        <dbReference type="ChEBI" id="CHEBI:43474"/>
        <dbReference type="ChEBI" id="CHEBI:141005"/>
        <dbReference type="ChEBI" id="CHEBI:456216"/>
        <dbReference type="EC" id="6.3.2.17"/>
    </reaction>
</comment>
<reference evidence="22" key="1">
    <citation type="submission" date="2015-09" db="EMBL/GenBank/DDBJ databases">
        <authorList>
            <person name="Fill T.P."/>
            <person name="Baretta J.F."/>
            <person name="de Almeida L.G."/>
            <person name="Rocha M."/>
            <person name="de Souza D.H."/>
            <person name="Malavazi I."/>
            <person name="Cerdeira L.T."/>
            <person name="Hong H."/>
            <person name="Samborskyy M."/>
            <person name="de Vasconcelos A.T."/>
            <person name="Leadlay P."/>
            <person name="Rodrigues-Filho E."/>
        </authorList>
    </citation>
    <scope>NUCLEOTIDE SEQUENCE [LARGE SCALE GENOMIC DNA]</scope>
    <source>
        <strain evidence="22">LaBioMMi 136</strain>
    </source>
</reference>
<keyword evidence="10 18" id="KW-0547">Nucleotide-binding</keyword>
<evidence type="ECO:0000256" key="3">
    <source>
        <dbReference type="ARBA" id="ARBA00004496"/>
    </source>
</evidence>
<dbReference type="PANTHER" id="PTHR11136">
    <property type="entry name" value="FOLYLPOLYGLUTAMATE SYNTHASE-RELATED"/>
    <property type="match status" value="1"/>
</dbReference>
<evidence type="ECO:0000256" key="16">
    <source>
        <dbReference type="ARBA" id="ARBA00047493"/>
    </source>
</evidence>
<keyword evidence="9 19" id="KW-0479">Metal-binding</keyword>
<dbReference type="GO" id="GO:0046872">
    <property type="term" value="F:metal ion binding"/>
    <property type="evidence" value="ECO:0007669"/>
    <property type="project" value="UniProtKB-KW"/>
</dbReference>
<evidence type="ECO:0000256" key="17">
    <source>
        <dbReference type="PIRNR" id="PIRNR038895"/>
    </source>
</evidence>
<sequence>MTRLEKMSVTERKRSADSDGEGKNSVVSGLKPLLLENWGSWHLTKDGLAIERKVQFLRLNEACNALKLLETRRRKARPTTPAPTTAQDSPTPSGAPTVKGIPSLFGMKEWLQTLGHSENDVDQLNIIHVTGTKGKGSTCAFTRSFLHAHGVRTGFPKRIGLYTSPDLQCIRERIQIDNQPITEDLFTQYFFEVWETLASPNQVESTRQPRYLQLLLLLAFHTFIKEGVDAAIIETHHGGEYCATNVVRKPIVTGITSLGLDHVAQLGPTVEDIAWHKSGIFKPGAAAFSVVQDPGPAEVLRKRAAERNTTLTFVSPSKTLPANNRVLSVPVQRLNCSLALELASSFLHAKDPENGLTSDDIAKGIDNFSWLGRFETIKSGKSQWYLDGAHNPLSLEQAAEWFANNVNTSETPKYRVLIFSHFSEERDGVDLLTSLAHALYKNNAVPNHVIFTTYQEREDGSTRIDKTLKVPETPFPDLCSIYTSLWKEFHPNSTVSTEPTIEQAIRLAERIGLQQGGMEAFVTGSLHLVGGALSLLRP</sequence>
<evidence type="ECO:0000256" key="6">
    <source>
        <dbReference type="ARBA" id="ARBA00022490"/>
    </source>
</evidence>
<name>A0A1S9RD58_PENBI</name>
<comment type="subcellular location">
    <subcellularLocation>
        <location evidence="3">Cytoplasm</location>
    </subcellularLocation>
    <subcellularLocation>
        <location evidence="1">Mitochondrion inner membrane</location>
    </subcellularLocation>
    <subcellularLocation>
        <location evidence="2">Mitochondrion matrix</location>
    </subcellularLocation>
</comment>
<feature type="binding site" evidence="18">
    <location>
        <position position="373"/>
    </location>
    <ligand>
        <name>ATP</name>
        <dbReference type="ChEBI" id="CHEBI:30616"/>
    </ligand>
</feature>
<evidence type="ECO:0000256" key="18">
    <source>
        <dbReference type="PIRSR" id="PIRSR038895-1"/>
    </source>
</evidence>
<evidence type="ECO:0000256" key="11">
    <source>
        <dbReference type="ARBA" id="ARBA00022792"/>
    </source>
</evidence>
<keyword evidence="8 17" id="KW-0436">Ligase</keyword>
<feature type="region of interest" description="Disordered" evidence="20">
    <location>
        <begin position="70"/>
        <end position="96"/>
    </location>
</feature>
<keyword evidence="6" id="KW-0963">Cytoplasm</keyword>
<evidence type="ECO:0000313" key="21">
    <source>
        <dbReference type="EMBL" id="OOQ83301.1"/>
    </source>
</evidence>
<dbReference type="PANTHER" id="PTHR11136:SF5">
    <property type="entry name" value="FOLYLPOLYGLUTAMATE SYNTHASE, MITOCHONDRIAL"/>
    <property type="match status" value="1"/>
</dbReference>
<dbReference type="Gene3D" id="3.90.190.20">
    <property type="entry name" value="Mur ligase, C-terminal domain"/>
    <property type="match status" value="1"/>
</dbReference>
<feature type="binding site" evidence="19">
    <location>
        <position position="234"/>
    </location>
    <ligand>
        <name>Mg(2+)</name>
        <dbReference type="ChEBI" id="CHEBI:18420"/>
        <label>1</label>
    </ligand>
</feature>
<protein>
    <recommendedName>
        <fullName evidence="17">Folylpolyglutamate synthase</fullName>
        <ecNumber evidence="17">6.3.2.17</ecNumber>
    </recommendedName>
    <alternativeName>
        <fullName evidence="17">Folylpoly-gamma-glutamate synthetase</fullName>
    </alternativeName>
    <alternativeName>
        <fullName evidence="17">Tetrahydrofolylpolyglutamate synthase</fullName>
    </alternativeName>
</protein>
<evidence type="ECO:0000256" key="19">
    <source>
        <dbReference type="PIRSR" id="PIRSR038895-2"/>
    </source>
</evidence>
<dbReference type="SUPFAM" id="SSF53623">
    <property type="entry name" value="MurD-like peptide ligases, catalytic domain"/>
    <property type="match status" value="1"/>
</dbReference>
<dbReference type="GO" id="GO:0005524">
    <property type="term" value="F:ATP binding"/>
    <property type="evidence" value="ECO:0007669"/>
    <property type="project" value="UniProtKB-KW"/>
</dbReference>
<keyword evidence="15" id="KW-0472">Membrane</keyword>
<dbReference type="SUPFAM" id="SSF53244">
    <property type="entry name" value="MurD-like peptide ligases, peptide-binding domain"/>
    <property type="match status" value="1"/>
</dbReference>
<dbReference type="InterPro" id="IPR036565">
    <property type="entry name" value="Mur-like_cat_sf"/>
</dbReference>
<evidence type="ECO:0000256" key="8">
    <source>
        <dbReference type="ARBA" id="ARBA00022598"/>
    </source>
</evidence>
<evidence type="ECO:0000256" key="13">
    <source>
        <dbReference type="ARBA" id="ARBA00022842"/>
    </source>
</evidence>
<dbReference type="GO" id="GO:0005829">
    <property type="term" value="C:cytosol"/>
    <property type="evidence" value="ECO:0007669"/>
    <property type="project" value="TreeGrafter"/>
</dbReference>
<dbReference type="InterPro" id="IPR001645">
    <property type="entry name" value="Folylpolyglutamate_synth"/>
</dbReference>
<evidence type="ECO:0000256" key="7">
    <source>
        <dbReference type="ARBA" id="ARBA00022563"/>
    </source>
</evidence>
<dbReference type="Proteomes" id="UP000190744">
    <property type="component" value="Unassembled WGS sequence"/>
</dbReference>
<comment type="caution">
    <text evidence="21">The sequence shown here is derived from an EMBL/GenBank/DDBJ whole genome shotgun (WGS) entry which is preliminary data.</text>
</comment>
<evidence type="ECO:0000256" key="15">
    <source>
        <dbReference type="ARBA" id="ARBA00023136"/>
    </source>
</evidence>
<evidence type="ECO:0000313" key="22">
    <source>
        <dbReference type="Proteomes" id="UP000190744"/>
    </source>
</evidence>
<dbReference type="PIRSF" id="PIRSF038895">
    <property type="entry name" value="FPGS"/>
    <property type="match status" value="1"/>
</dbReference>
<keyword evidence="14" id="KW-0496">Mitochondrion</keyword>
<evidence type="ECO:0000256" key="4">
    <source>
        <dbReference type="ARBA" id="ARBA00005150"/>
    </source>
</evidence>
<dbReference type="GO" id="GO:0005743">
    <property type="term" value="C:mitochondrial inner membrane"/>
    <property type="evidence" value="ECO:0007669"/>
    <property type="project" value="UniProtKB-SubCell"/>
</dbReference>
<dbReference type="EMBL" id="LJBN01000200">
    <property type="protein sequence ID" value="OOQ83301.1"/>
    <property type="molecule type" value="Genomic_DNA"/>
</dbReference>
<accession>A0A1S9RD58</accession>
<keyword evidence="13 19" id="KW-0460">Magnesium</keyword>
<evidence type="ECO:0000256" key="20">
    <source>
        <dbReference type="SAM" id="MobiDB-lite"/>
    </source>
</evidence>
<keyword evidence="11" id="KW-0999">Mitochondrion inner membrane</keyword>
<dbReference type="AlphaFoldDB" id="A0A1S9RD58"/>
<dbReference type="GO" id="GO:0006730">
    <property type="term" value="P:one-carbon metabolic process"/>
    <property type="evidence" value="ECO:0007669"/>
    <property type="project" value="UniProtKB-KW"/>
</dbReference>
<evidence type="ECO:0000256" key="1">
    <source>
        <dbReference type="ARBA" id="ARBA00004273"/>
    </source>
</evidence>
<dbReference type="Gene3D" id="3.40.1190.10">
    <property type="entry name" value="Mur-like, catalytic domain"/>
    <property type="match status" value="1"/>
</dbReference>
<dbReference type="NCBIfam" id="TIGR01499">
    <property type="entry name" value="folC"/>
    <property type="match status" value="1"/>
</dbReference>
<gene>
    <name evidence="21" type="ORF">PEBR_35380</name>
</gene>
<evidence type="ECO:0000256" key="10">
    <source>
        <dbReference type="ARBA" id="ARBA00022741"/>
    </source>
</evidence>
<evidence type="ECO:0000256" key="12">
    <source>
        <dbReference type="ARBA" id="ARBA00022840"/>
    </source>
</evidence>
<dbReference type="UniPathway" id="UPA00850"/>
<evidence type="ECO:0000256" key="2">
    <source>
        <dbReference type="ARBA" id="ARBA00004305"/>
    </source>
</evidence>
<proteinExistence type="inferred from homology"/>
<comment type="function">
    <text evidence="17">Catalyzes conversion of folates to polyglutamate derivatives allowing concentration of folate compounds in the cell and the intracellular retention of these cofactors, which are important substrates for most of the folate-dependent enzymes that are involved in one-carbon transfer reactions involved in purine, pyrimidine and amino acid synthesis.</text>
</comment>
<dbReference type="EC" id="6.3.2.17" evidence="17"/>
<dbReference type="InterPro" id="IPR023600">
    <property type="entry name" value="Folylpolyglutamate_synth_euk"/>
</dbReference>
<feature type="binding site" evidence="19">
    <location>
        <position position="262"/>
    </location>
    <ligand>
        <name>Mg(2+)</name>
        <dbReference type="ChEBI" id="CHEBI:18420"/>
        <label>1</label>
    </ligand>
</feature>
<feature type="binding site" evidence="19">
    <location>
        <position position="164"/>
    </location>
    <ligand>
        <name>Mg(2+)</name>
        <dbReference type="ChEBI" id="CHEBI:18420"/>
        <label>1</label>
    </ligand>
</feature>
<organism evidence="21 22">
    <name type="scientific">Penicillium brasilianum</name>
    <dbReference type="NCBI Taxonomy" id="104259"/>
    <lineage>
        <taxon>Eukaryota</taxon>
        <taxon>Fungi</taxon>
        <taxon>Dikarya</taxon>
        <taxon>Ascomycota</taxon>
        <taxon>Pezizomycotina</taxon>
        <taxon>Eurotiomycetes</taxon>
        <taxon>Eurotiomycetidae</taxon>
        <taxon>Eurotiales</taxon>
        <taxon>Aspergillaceae</taxon>
        <taxon>Penicillium</taxon>
    </lineage>
</organism>
<keyword evidence="7 17" id="KW-0554">One-carbon metabolism</keyword>
<dbReference type="GO" id="GO:0005759">
    <property type="term" value="C:mitochondrial matrix"/>
    <property type="evidence" value="ECO:0007669"/>
    <property type="project" value="UniProtKB-SubCell"/>
</dbReference>
<comment type="cofactor">
    <cofactor evidence="17">
        <name>a monovalent cation</name>
        <dbReference type="ChEBI" id="CHEBI:60242"/>
    </cofactor>
    <text evidence="17">A monovalent cation.</text>
</comment>
<feature type="compositionally biased region" description="Basic and acidic residues" evidence="20">
    <location>
        <begin position="1"/>
        <end position="22"/>
    </location>
</feature>
<evidence type="ECO:0000256" key="5">
    <source>
        <dbReference type="ARBA" id="ARBA00008276"/>
    </source>
</evidence>